<keyword evidence="2" id="KW-1185">Reference proteome</keyword>
<proteinExistence type="predicted"/>
<organism evidence="1 2">
    <name type="scientific">Microcoleus asticus IPMA8</name>
    <dbReference type="NCBI Taxonomy" id="2563858"/>
    <lineage>
        <taxon>Bacteria</taxon>
        <taxon>Bacillati</taxon>
        <taxon>Cyanobacteriota</taxon>
        <taxon>Cyanophyceae</taxon>
        <taxon>Oscillatoriophycideae</taxon>
        <taxon>Oscillatoriales</taxon>
        <taxon>Microcoleaceae</taxon>
        <taxon>Microcoleus</taxon>
        <taxon>Microcoleus asticus</taxon>
    </lineage>
</organism>
<reference evidence="1 2" key="1">
    <citation type="journal article" date="2020" name="Sci. Rep.">
        <title>A novel cyanobacterial geosmin producer, revising GeoA distribution and dispersion patterns in Bacteria.</title>
        <authorList>
            <person name="Churro C."/>
            <person name="Semedo-Aguiar A.P."/>
            <person name="Silva A.D."/>
            <person name="Pereira-Leal J.B."/>
            <person name="Leite R.B."/>
        </authorList>
    </citation>
    <scope>NUCLEOTIDE SEQUENCE [LARGE SCALE GENOMIC DNA]</scope>
    <source>
        <strain evidence="1 2">IPMA8</strain>
    </source>
</reference>
<comment type="caution">
    <text evidence="1">The sequence shown here is derived from an EMBL/GenBank/DDBJ whole genome shotgun (WGS) entry which is preliminary data.</text>
</comment>
<name>A0ABX2CY22_9CYAN</name>
<accession>A0ABX2CY22</accession>
<evidence type="ECO:0000313" key="1">
    <source>
        <dbReference type="EMBL" id="NQE35209.1"/>
    </source>
</evidence>
<evidence type="ECO:0000313" key="2">
    <source>
        <dbReference type="Proteomes" id="UP000702425"/>
    </source>
</evidence>
<gene>
    <name evidence="1" type="ORF">E5S67_02939</name>
</gene>
<protein>
    <submittedName>
        <fullName evidence="1">Uncharacterized protein</fullName>
    </submittedName>
</protein>
<dbReference type="EMBL" id="SRRZ01000049">
    <property type="protein sequence ID" value="NQE35209.1"/>
    <property type="molecule type" value="Genomic_DNA"/>
</dbReference>
<sequence>MALRWYRDAVFDGISHNVAIQTLNTLKSAQWLHYYQAPVMLPEQVDAFYGVEPKTTDRLIRNFEGQLTGDGLFACPETFIEYAEPVLGLCWIGKPHLNFLLPPRAVLKLACWMPATDYTIWALSAIAIAASKAYEPLPEPVRMTQHYRIVEKRTAPKDKLAMQAEAQDKGIYAYAKHFGDLKSGITYKRLLTHAERGGQFPPTRQELNELLVEF</sequence>
<dbReference type="Proteomes" id="UP000702425">
    <property type="component" value="Unassembled WGS sequence"/>
</dbReference>